<gene>
    <name evidence="1" type="ORF">DPMN_168925</name>
</gene>
<sequence>MPKNSLAPKLVELMQLFKQLISEQNEGLEKRRVELLYQAIGSQLKKVFLALRKARFV</sequence>
<keyword evidence="2" id="KW-1185">Reference proteome</keyword>
<organism evidence="1 2">
    <name type="scientific">Dreissena polymorpha</name>
    <name type="common">Zebra mussel</name>
    <name type="synonym">Mytilus polymorpha</name>
    <dbReference type="NCBI Taxonomy" id="45954"/>
    <lineage>
        <taxon>Eukaryota</taxon>
        <taxon>Metazoa</taxon>
        <taxon>Spiralia</taxon>
        <taxon>Lophotrochozoa</taxon>
        <taxon>Mollusca</taxon>
        <taxon>Bivalvia</taxon>
        <taxon>Autobranchia</taxon>
        <taxon>Heteroconchia</taxon>
        <taxon>Euheterodonta</taxon>
        <taxon>Imparidentia</taxon>
        <taxon>Neoheterodontei</taxon>
        <taxon>Myida</taxon>
        <taxon>Dreissenoidea</taxon>
        <taxon>Dreissenidae</taxon>
        <taxon>Dreissena</taxon>
    </lineage>
</organism>
<accession>A0A9D4F2V9</accession>
<reference evidence="1" key="1">
    <citation type="journal article" date="2019" name="bioRxiv">
        <title>The Genome of the Zebra Mussel, Dreissena polymorpha: A Resource for Invasive Species Research.</title>
        <authorList>
            <person name="McCartney M.A."/>
            <person name="Auch B."/>
            <person name="Kono T."/>
            <person name="Mallez S."/>
            <person name="Zhang Y."/>
            <person name="Obille A."/>
            <person name="Becker A."/>
            <person name="Abrahante J.E."/>
            <person name="Garbe J."/>
            <person name="Badalamenti J.P."/>
            <person name="Herman A."/>
            <person name="Mangelson H."/>
            <person name="Liachko I."/>
            <person name="Sullivan S."/>
            <person name="Sone E.D."/>
            <person name="Koren S."/>
            <person name="Silverstein K.A.T."/>
            <person name="Beckman K.B."/>
            <person name="Gohl D.M."/>
        </authorList>
    </citation>
    <scope>NUCLEOTIDE SEQUENCE</scope>
    <source>
        <strain evidence="1">Duluth1</strain>
        <tissue evidence="1">Whole animal</tissue>
    </source>
</reference>
<dbReference type="EMBL" id="JAIWYP010000008">
    <property type="protein sequence ID" value="KAH3790718.1"/>
    <property type="molecule type" value="Genomic_DNA"/>
</dbReference>
<dbReference type="Proteomes" id="UP000828390">
    <property type="component" value="Unassembled WGS sequence"/>
</dbReference>
<name>A0A9D4F2V9_DREPO</name>
<protein>
    <submittedName>
        <fullName evidence="1">Uncharacterized protein</fullName>
    </submittedName>
</protein>
<evidence type="ECO:0000313" key="2">
    <source>
        <dbReference type="Proteomes" id="UP000828390"/>
    </source>
</evidence>
<evidence type="ECO:0000313" key="1">
    <source>
        <dbReference type="EMBL" id="KAH3790718.1"/>
    </source>
</evidence>
<dbReference type="AlphaFoldDB" id="A0A9D4F2V9"/>
<proteinExistence type="predicted"/>
<reference evidence="1" key="2">
    <citation type="submission" date="2020-11" db="EMBL/GenBank/DDBJ databases">
        <authorList>
            <person name="McCartney M.A."/>
            <person name="Auch B."/>
            <person name="Kono T."/>
            <person name="Mallez S."/>
            <person name="Becker A."/>
            <person name="Gohl D.M."/>
            <person name="Silverstein K.A.T."/>
            <person name="Koren S."/>
            <person name="Bechman K.B."/>
            <person name="Herman A."/>
            <person name="Abrahante J.E."/>
            <person name="Garbe J."/>
        </authorList>
    </citation>
    <scope>NUCLEOTIDE SEQUENCE</scope>
    <source>
        <strain evidence="1">Duluth1</strain>
        <tissue evidence="1">Whole animal</tissue>
    </source>
</reference>
<comment type="caution">
    <text evidence="1">The sequence shown here is derived from an EMBL/GenBank/DDBJ whole genome shotgun (WGS) entry which is preliminary data.</text>
</comment>